<feature type="domain" description="HTH luxR-type" evidence="4">
    <location>
        <begin position="362"/>
        <end position="427"/>
    </location>
</feature>
<keyword evidence="1" id="KW-0805">Transcription regulation</keyword>
<dbReference type="GO" id="GO:0006355">
    <property type="term" value="P:regulation of DNA-templated transcription"/>
    <property type="evidence" value="ECO:0007669"/>
    <property type="project" value="InterPro"/>
</dbReference>
<organism evidence="5 6">
    <name type="scientific">Nibricoccus aquaticus</name>
    <dbReference type="NCBI Taxonomy" id="2576891"/>
    <lineage>
        <taxon>Bacteria</taxon>
        <taxon>Pseudomonadati</taxon>
        <taxon>Verrucomicrobiota</taxon>
        <taxon>Opitutia</taxon>
        <taxon>Opitutales</taxon>
        <taxon>Opitutaceae</taxon>
        <taxon>Nibricoccus</taxon>
    </lineage>
</organism>
<dbReference type="InterPro" id="IPR016032">
    <property type="entry name" value="Sig_transdc_resp-reg_C-effctor"/>
</dbReference>
<dbReference type="SMART" id="SM00421">
    <property type="entry name" value="HTH_LUXR"/>
    <property type="match status" value="1"/>
</dbReference>
<reference evidence="5 6" key="1">
    <citation type="submission" date="2017-09" db="EMBL/GenBank/DDBJ databases">
        <title>Complete genome sequence of Verrucomicrobial strain HZ-65, isolated from freshwater.</title>
        <authorList>
            <person name="Choi A."/>
        </authorList>
    </citation>
    <scope>NUCLEOTIDE SEQUENCE [LARGE SCALE GENOMIC DNA]</scope>
    <source>
        <strain evidence="5 6">HZ-65</strain>
    </source>
</reference>
<dbReference type="PANTHER" id="PTHR44688">
    <property type="entry name" value="DNA-BINDING TRANSCRIPTIONAL ACTIVATOR DEVR_DOSR"/>
    <property type="match status" value="1"/>
</dbReference>
<evidence type="ECO:0000256" key="2">
    <source>
        <dbReference type="ARBA" id="ARBA00023125"/>
    </source>
</evidence>
<dbReference type="SUPFAM" id="SSF46894">
    <property type="entry name" value="C-terminal effector domain of the bipartite response regulators"/>
    <property type="match status" value="1"/>
</dbReference>
<keyword evidence="3" id="KW-0804">Transcription</keyword>
<dbReference type="PRINTS" id="PR00038">
    <property type="entry name" value="HTHLUXR"/>
</dbReference>
<dbReference type="Pfam" id="PF00196">
    <property type="entry name" value="GerE"/>
    <property type="match status" value="1"/>
</dbReference>
<dbReference type="AlphaFoldDB" id="A0A290QG85"/>
<evidence type="ECO:0000313" key="5">
    <source>
        <dbReference type="EMBL" id="ATC64338.1"/>
    </source>
</evidence>
<dbReference type="Proteomes" id="UP000217265">
    <property type="component" value="Chromosome"/>
</dbReference>
<proteinExistence type="predicted"/>
<evidence type="ECO:0000256" key="1">
    <source>
        <dbReference type="ARBA" id="ARBA00023015"/>
    </source>
</evidence>
<sequence>MTTRARGAVFMKEIRRIVAPAPRTAYRPIRRYCRGFKSMPAHGLLPTRTTFRRMSYPETTLNALVALQRAVTPNDVWLASNQLLRAAMPVFHTLVGLPCLGTMPVFLRTTLSVPDPDNYFVRLNAVAPLGPLLAKNPGAPVMRMSDDLPAEALPGLPFYEQFMKPEGWRYSAGLMFWSDTGEFIGQLSLIRTEAQGDITNKEMRLLRELHPLVNAAVNRLLASEKNAAAHRSLEHTVHALPLSIASLDWDLAIQYINTPAREALAVWRLGASAARSLKTSRSPQLPPDLRAACKALKADWETAVQTNTVAQLQAIRRLDHPSEPGLQATLQLVEPVSGRSLQPSFVLQFSRPAHEHHESAHALTELSKLTATEREVARLAAAGHKNPEIVRKLGVSESTVRTHLRSIFRKLGITSRGKLAPLHRSLENLPVRLM</sequence>
<dbReference type="KEGG" id="vbh:CMV30_10435"/>
<keyword evidence="2" id="KW-0238">DNA-binding</keyword>
<dbReference type="EMBL" id="CP023344">
    <property type="protein sequence ID" value="ATC64338.1"/>
    <property type="molecule type" value="Genomic_DNA"/>
</dbReference>
<keyword evidence="6" id="KW-1185">Reference proteome</keyword>
<name>A0A290QG85_9BACT</name>
<dbReference type="CDD" id="cd06170">
    <property type="entry name" value="LuxR_C_like"/>
    <property type="match status" value="1"/>
</dbReference>
<dbReference type="GO" id="GO:0003677">
    <property type="term" value="F:DNA binding"/>
    <property type="evidence" value="ECO:0007669"/>
    <property type="project" value="UniProtKB-KW"/>
</dbReference>
<dbReference type="Gene3D" id="1.10.10.10">
    <property type="entry name" value="Winged helix-like DNA-binding domain superfamily/Winged helix DNA-binding domain"/>
    <property type="match status" value="1"/>
</dbReference>
<evidence type="ECO:0000259" key="4">
    <source>
        <dbReference type="PROSITE" id="PS50043"/>
    </source>
</evidence>
<protein>
    <recommendedName>
        <fullName evidence="4">HTH luxR-type domain-containing protein</fullName>
    </recommendedName>
</protein>
<evidence type="ECO:0000313" key="6">
    <source>
        <dbReference type="Proteomes" id="UP000217265"/>
    </source>
</evidence>
<dbReference type="InterPro" id="IPR000792">
    <property type="entry name" value="Tscrpt_reg_LuxR_C"/>
</dbReference>
<accession>A0A290QG85</accession>
<dbReference type="PANTHER" id="PTHR44688:SF16">
    <property type="entry name" value="DNA-BINDING TRANSCRIPTIONAL ACTIVATOR DEVR_DOSR"/>
    <property type="match status" value="1"/>
</dbReference>
<dbReference type="InterPro" id="IPR036388">
    <property type="entry name" value="WH-like_DNA-bd_sf"/>
</dbReference>
<gene>
    <name evidence="5" type="ORF">CMV30_10435</name>
</gene>
<dbReference type="PROSITE" id="PS50043">
    <property type="entry name" value="HTH_LUXR_2"/>
    <property type="match status" value="1"/>
</dbReference>
<dbReference type="OrthoDB" id="9774661at2"/>
<evidence type="ECO:0000256" key="3">
    <source>
        <dbReference type="ARBA" id="ARBA00023163"/>
    </source>
</evidence>